<evidence type="ECO:0000256" key="1">
    <source>
        <dbReference type="SAM" id="MobiDB-lite"/>
    </source>
</evidence>
<dbReference type="AlphaFoldDB" id="A0A811NUX2"/>
<accession>A0A811NUX2</accession>
<organism evidence="2 3">
    <name type="scientific">Miscanthus lutarioriparius</name>
    <dbReference type="NCBI Taxonomy" id="422564"/>
    <lineage>
        <taxon>Eukaryota</taxon>
        <taxon>Viridiplantae</taxon>
        <taxon>Streptophyta</taxon>
        <taxon>Embryophyta</taxon>
        <taxon>Tracheophyta</taxon>
        <taxon>Spermatophyta</taxon>
        <taxon>Magnoliopsida</taxon>
        <taxon>Liliopsida</taxon>
        <taxon>Poales</taxon>
        <taxon>Poaceae</taxon>
        <taxon>PACMAD clade</taxon>
        <taxon>Panicoideae</taxon>
        <taxon>Andropogonodae</taxon>
        <taxon>Andropogoneae</taxon>
        <taxon>Saccharinae</taxon>
        <taxon>Miscanthus</taxon>
    </lineage>
</organism>
<evidence type="ECO:0000313" key="3">
    <source>
        <dbReference type="Proteomes" id="UP000604825"/>
    </source>
</evidence>
<protein>
    <submittedName>
        <fullName evidence="2">Uncharacterized protein</fullName>
    </submittedName>
</protein>
<name>A0A811NUX2_9POAL</name>
<gene>
    <name evidence="2" type="ORF">NCGR_LOCUS18588</name>
</gene>
<sequence>MEDKRTKENTARVKELCVTSRKAKLVYSKVEDLNVEELSELLLDLSRVQREINDRLPPQQPSNQLENPSFTQQHSLKTMQASETSLPLTHFPFINGLHLFNLMGHILMLVWTESLLGRPWRY</sequence>
<feature type="compositionally biased region" description="Polar residues" evidence="1">
    <location>
        <begin position="61"/>
        <end position="78"/>
    </location>
</feature>
<proteinExistence type="predicted"/>
<comment type="caution">
    <text evidence="2">The sequence shown here is derived from an EMBL/GenBank/DDBJ whole genome shotgun (WGS) entry which is preliminary data.</text>
</comment>
<dbReference type="Proteomes" id="UP000604825">
    <property type="component" value="Unassembled WGS sequence"/>
</dbReference>
<dbReference type="EMBL" id="CAJGYO010000004">
    <property type="protein sequence ID" value="CAD6226945.1"/>
    <property type="molecule type" value="Genomic_DNA"/>
</dbReference>
<feature type="region of interest" description="Disordered" evidence="1">
    <location>
        <begin position="53"/>
        <end position="78"/>
    </location>
</feature>
<reference evidence="2" key="1">
    <citation type="submission" date="2020-10" db="EMBL/GenBank/DDBJ databases">
        <authorList>
            <person name="Han B."/>
            <person name="Lu T."/>
            <person name="Zhao Q."/>
            <person name="Huang X."/>
            <person name="Zhao Y."/>
        </authorList>
    </citation>
    <scope>NUCLEOTIDE SEQUENCE</scope>
</reference>
<keyword evidence="3" id="KW-1185">Reference proteome</keyword>
<evidence type="ECO:0000313" key="2">
    <source>
        <dbReference type="EMBL" id="CAD6226945.1"/>
    </source>
</evidence>